<dbReference type="PANTHER" id="PTHR37031">
    <property type="entry name" value="METALLOPHOSPHATASE BINDING DOMAIN PROTEIN"/>
    <property type="match status" value="1"/>
</dbReference>
<dbReference type="KEGG" id="nja:NSJP_1259"/>
<dbReference type="SUPFAM" id="SSF56300">
    <property type="entry name" value="Metallo-dependent phosphatases"/>
    <property type="match status" value="1"/>
</dbReference>
<name>A0A1W1I393_9BACT</name>
<dbReference type="EMBL" id="LT828648">
    <property type="protein sequence ID" value="SLM47431.1"/>
    <property type="molecule type" value="Genomic_DNA"/>
</dbReference>
<dbReference type="OrthoDB" id="9795624at2"/>
<dbReference type="RefSeq" id="WP_080885968.1">
    <property type="nucleotide sequence ID" value="NZ_LT828648.1"/>
</dbReference>
<dbReference type="AlphaFoldDB" id="A0A1W1I393"/>
<dbReference type="STRING" id="1325564.NSJP_1259"/>
<protein>
    <recommendedName>
        <fullName evidence="3">PhoD-like phosphatase metallophosphatase domain-containing protein</fullName>
    </recommendedName>
</protein>
<proteinExistence type="predicted"/>
<dbReference type="InterPro" id="IPR029052">
    <property type="entry name" value="Metallo-depent_PP-like"/>
</dbReference>
<dbReference type="Gene3D" id="3.60.21.70">
    <property type="entry name" value="PhoD-like phosphatase"/>
    <property type="match status" value="1"/>
</dbReference>
<evidence type="ECO:0000313" key="2">
    <source>
        <dbReference type="Proteomes" id="UP000192042"/>
    </source>
</evidence>
<reference evidence="1 2" key="1">
    <citation type="submission" date="2017-03" db="EMBL/GenBank/DDBJ databases">
        <authorList>
            <person name="Afonso C.L."/>
            <person name="Miller P.J."/>
            <person name="Scott M.A."/>
            <person name="Spackman E."/>
            <person name="Goraichik I."/>
            <person name="Dimitrov K.M."/>
            <person name="Suarez D.L."/>
            <person name="Swayne D.E."/>
        </authorList>
    </citation>
    <scope>NUCLEOTIDE SEQUENCE [LARGE SCALE GENOMIC DNA]</scope>
    <source>
        <strain evidence="1">Genome sequencing of Nitrospira japonica strain NJ11</strain>
    </source>
</reference>
<organism evidence="1 2">
    <name type="scientific">Nitrospira japonica</name>
    <dbReference type="NCBI Taxonomy" id="1325564"/>
    <lineage>
        <taxon>Bacteria</taxon>
        <taxon>Pseudomonadati</taxon>
        <taxon>Nitrospirota</taxon>
        <taxon>Nitrospiria</taxon>
        <taxon>Nitrospirales</taxon>
        <taxon>Nitrospiraceae</taxon>
        <taxon>Nitrospira</taxon>
    </lineage>
</organism>
<evidence type="ECO:0008006" key="3">
    <source>
        <dbReference type="Google" id="ProtNLM"/>
    </source>
</evidence>
<gene>
    <name evidence="1" type="ORF">NSJP_1259</name>
</gene>
<dbReference type="InterPro" id="IPR038607">
    <property type="entry name" value="PhoD-like_sf"/>
</dbReference>
<dbReference type="PANTHER" id="PTHR37031:SF2">
    <property type="entry name" value="PHOD-LIKE PHOSPHATASE METALLOPHOSPHATASE DOMAIN-CONTAINING PROTEIN"/>
    <property type="match status" value="1"/>
</dbReference>
<keyword evidence="2" id="KW-1185">Reference proteome</keyword>
<sequence length="791" mass="88960">MKWTSLKGRLETLPLVLAGPMLRKVTPDSVTVWFALKESVSEVYLEVLNDMGQPVMSGTRPTIAIGTNLHLVAVTATIIPPRVELEKNIVYRYQVEFRSNGTTTKLADVIDIRAKLAYEPYDLPSFCLPPEDLNQLRLIQGSCRKPHGRGKDALAILDDLIAQATSSQRPLARPHQLLLTGDQIYADDVSESLLMVLIDAAKILIGQEYVPGIIGPARKIGASTSDDFYDFNHPIPACLRAFVLLSPGPGRFSIRPGFTSSAMENHLMSLGEYLSMYLFVWSDVLWPSVMPTFDELAAEVYTLIPKEDGLSTLKRKTIQTRTERVAEFFRTLPQVRRALANIPTYMMFDDHEITDDWNMTRQFCSDVYSSDLGLRIVQNALVAYALCQHWGNAPEQFEAANSALPGTALLQLLDKGTAEQYGAHSPDILTLIGVHRINDALGLSSDYDLYHDEGQSLVYNFTVEGPKHHVIFTDTRTWRSFKKDEEGSHMLSASQLKVQIYDKRPKHGNKALLVVLSTNAPPIQPIRVASAHSGASNTFEHYPDIYEAWECPSAAFDRLLVTLTDMLPILGETKHYGHIVVLSGDVHHSFASRLVYKAKSRFEDLEAQPATAIIAQLVTSPFKNEDNDTIGVHRDGYDFAPWWGEPLVPPHRPEFYIGPIDGATVYAKNVFISDEPGYRYSLEYLIASNKGVSLSPRPLIPLVPTDGTEDPFKMMARAYREASEIIRRYNRTLKKKQEIVGRNNIGEIEFESAEKINHKLRWWHPDRGDLWVETLYEVSLEPWVEPNPRGV</sequence>
<accession>A0A1W1I393</accession>
<evidence type="ECO:0000313" key="1">
    <source>
        <dbReference type="EMBL" id="SLM47431.1"/>
    </source>
</evidence>
<dbReference type="Proteomes" id="UP000192042">
    <property type="component" value="Chromosome I"/>
</dbReference>